<comment type="caution">
    <text evidence="1">The sequence shown here is derived from an EMBL/GenBank/DDBJ whole genome shotgun (WGS) entry which is preliminary data.</text>
</comment>
<dbReference type="AlphaFoldDB" id="A0A8S1YL49"/>
<sequence>MQFLPDQYYYSYTTYGILQLNVKMGMNQQGDCFVQDNVAVNVQIVKRLLKTSSASNALQITTEILQRLNLMGNAQIALIYAIIIKKEIRMKQQQFLKIYQAMQSDFQLQESNAKFTMKCLAPLDEPNLGIDIQFYNAKYCFNKSCYNKFSTSYCFDSCAQLMYQPDILDDGTIVEYCNQIGVDQLIINYVFAIPDYSVLLPIYNITYYYVECIQEKNIFYKVNKYEIFFT</sequence>
<dbReference type="EMBL" id="CAJJDP010000242">
    <property type="protein sequence ID" value="CAD8215376.1"/>
    <property type="molecule type" value="Genomic_DNA"/>
</dbReference>
<organism evidence="1 2">
    <name type="scientific">Paramecium octaurelia</name>
    <dbReference type="NCBI Taxonomy" id="43137"/>
    <lineage>
        <taxon>Eukaryota</taxon>
        <taxon>Sar</taxon>
        <taxon>Alveolata</taxon>
        <taxon>Ciliophora</taxon>
        <taxon>Intramacronucleata</taxon>
        <taxon>Oligohymenophorea</taxon>
        <taxon>Peniculida</taxon>
        <taxon>Parameciidae</taxon>
        <taxon>Paramecium</taxon>
    </lineage>
</organism>
<dbReference type="Proteomes" id="UP000683925">
    <property type="component" value="Unassembled WGS sequence"/>
</dbReference>
<name>A0A8S1YL49_PAROT</name>
<keyword evidence="2" id="KW-1185">Reference proteome</keyword>
<gene>
    <name evidence="1" type="ORF">POCTA_138.1.T2380004</name>
</gene>
<protein>
    <submittedName>
        <fullName evidence="1">Uncharacterized protein</fullName>
    </submittedName>
</protein>
<accession>A0A8S1YL49</accession>
<proteinExistence type="predicted"/>
<reference evidence="1" key="1">
    <citation type="submission" date="2021-01" db="EMBL/GenBank/DDBJ databases">
        <authorList>
            <consortium name="Genoscope - CEA"/>
            <person name="William W."/>
        </authorList>
    </citation>
    <scope>NUCLEOTIDE SEQUENCE</scope>
</reference>
<evidence type="ECO:0000313" key="1">
    <source>
        <dbReference type="EMBL" id="CAD8215376.1"/>
    </source>
</evidence>
<evidence type="ECO:0000313" key="2">
    <source>
        <dbReference type="Proteomes" id="UP000683925"/>
    </source>
</evidence>